<evidence type="ECO:0000256" key="9">
    <source>
        <dbReference type="ARBA" id="ARBA00022842"/>
    </source>
</evidence>
<evidence type="ECO:0000256" key="3">
    <source>
        <dbReference type="ARBA" id="ARBA00010015"/>
    </source>
</evidence>
<evidence type="ECO:0000256" key="14">
    <source>
        <dbReference type="RuleBase" id="RU369042"/>
    </source>
</evidence>
<dbReference type="EMBL" id="LODT01000021">
    <property type="protein sequence ID" value="KYQ96919.1"/>
    <property type="molecule type" value="Genomic_DNA"/>
</dbReference>
<feature type="compositionally biased region" description="Pro residues" evidence="15">
    <location>
        <begin position="332"/>
        <end position="342"/>
    </location>
</feature>
<dbReference type="GO" id="GO:0048476">
    <property type="term" value="C:Holliday junction resolvase complex"/>
    <property type="evidence" value="ECO:0007669"/>
    <property type="project" value="UniProtKB-UniRule"/>
</dbReference>
<dbReference type="InterPro" id="IPR013761">
    <property type="entry name" value="SAM/pointed_sf"/>
</dbReference>
<evidence type="ECO:0000259" key="16">
    <source>
        <dbReference type="PROSITE" id="PS50105"/>
    </source>
</evidence>
<evidence type="ECO:0000256" key="1">
    <source>
        <dbReference type="ARBA" id="ARBA00001946"/>
    </source>
</evidence>
<dbReference type="InterPro" id="IPR042530">
    <property type="entry name" value="EME1/EME2_C"/>
</dbReference>
<keyword evidence="19" id="KW-1185">Reference proteome</keyword>
<dbReference type="InterPro" id="IPR036388">
    <property type="entry name" value="WH-like_DNA-bd_sf"/>
</dbReference>
<feature type="region of interest" description="Disordered" evidence="15">
    <location>
        <begin position="332"/>
        <end position="355"/>
    </location>
</feature>
<reference evidence="18 19" key="1">
    <citation type="submission" date="2015-12" db="EMBL/GenBank/DDBJ databases">
        <title>Dictyostelia acquired genes for synthesis and detection of signals that induce cell-type specialization by lateral gene transfer from prokaryotes.</title>
        <authorList>
            <person name="Gloeckner G."/>
            <person name="Schaap P."/>
        </authorList>
    </citation>
    <scope>NUCLEOTIDE SEQUENCE [LARGE SCALE GENOMIC DNA]</scope>
    <source>
        <strain evidence="18 19">TK</strain>
    </source>
</reference>
<dbReference type="EC" id="3.1.22.-" evidence="14"/>
<dbReference type="GO" id="GO:0000712">
    <property type="term" value="P:resolution of meiotic recombination intermediates"/>
    <property type="evidence" value="ECO:0007669"/>
    <property type="project" value="TreeGrafter"/>
</dbReference>
<dbReference type="OMA" id="PIGDFIF"/>
<dbReference type="SUPFAM" id="SSF47802">
    <property type="entry name" value="DNA polymerase beta, N-terminal domain-like"/>
    <property type="match status" value="1"/>
</dbReference>
<comment type="cofactor">
    <cofactor evidence="1 14">
        <name>Mg(2+)</name>
        <dbReference type="ChEBI" id="CHEBI:18420"/>
    </cofactor>
</comment>
<feature type="compositionally biased region" description="Low complexity" evidence="15">
    <location>
        <begin position="83"/>
        <end position="104"/>
    </location>
</feature>
<evidence type="ECO:0000256" key="15">
    <source>
        <dbReference type="SAM" id="MobiDB-lite"/>
    </source>
</evidence>
<keyword evidence="10 14" id="KW-0233">DNA recombination</keyword>
<evidence type="ECO:0000313" key="19">
    <source>
        <dbReference type="Proteomes" id="UP000076078"/>
    </source>
</evidence>
<dbReference type="Pfam" id="PF02732">
    <property type="entry name" value="ERCC4"/>
    <property type="match status" value="1"/>
</dbReference>
<keyword evidence="5 14" id="KW-0479">Metal-binding</keyword>
<evidence type="ECO:0000256" key="10">
    <source>
        <dbReference type="ARBA" id="ARBA00023172"/>
    </source>
</evidence>
<gene>
    <name evidence="18" type="ORF">DLAC_04239</name>
</gene>
<evidence type="ECO:0000256" key="13">
    <source>
        <dbReference type="PROSITE-ProRule" id="PRU00325"/>
    </source>
</evidence>
<keyword evidence="11 14" id="KW-0234">DNA repair</keyword>
<dbReference type="CDD" id="cd21036">
    <property type="entry name" value="WH_MUS81"/>
    <property type="match status" value="1"/>
</dbReference>
<dbReference type="Gene3D" id="1.10.150.670">
    <property type="entry name" value="Crossover junction endonuclease EME1, DNA-binding domain"/>
    <property type="match status" value="1"/>
</dbReference>
<evidence type="ECO:0000256" key="8">
    <source>
        <dbReference type="ARBA" id="ARBA00022801"/>
    </source>
</evidence>
<keyword evidence="12 14" id="KW-0539">Nucleus</keyword>
<dbReference type="GO" id="GO:0008270">
    <property type="term" value="F:zinc ion binding"/>
    <property type="evidence" value="ECO:0007669"/>
    <property type="project" value="UniProtKB-KW"/>
</dbReference>
<feature type="domain" description="SAM" evidence="16">
    <location>
        <begin position="117"/>
        <end position="181"/>
    </location>
</feature>
<keyword evidence="13" id="KW-0862">Zinc</keyword>
<dbReference type="GO" id="GO:0000727">
    <property type="term" value="P:double-strand break repair via break-induced replication"/>
    <property type="evidence" value="ECO:0007669"/>
    <property type="project" value="UniProtKB-UniRule"/>
</dbReference>
<dbReference type="InterPro" id="IPR047417">
    <property type="entry name" value="WHD_MUS81"/>
</dbReference>
<organism evidence="18 19">
    <name type="scientific">Tieghemostelium lacteum</name>
    <name type="common">Slime mold</name>
    <name type="synonym">Dictyostelium lacteum</name>
    <dbReference type="NCBI Taxonomy" id="361077"/>
    <lineage>
        <taxon>Eukaryota</taxon>
        <taxon>Amoebozoa</taxon>
        <taxon>Evosea</taxon>
        <taxon>Eumycetozoa</taxon>
        <taxon>Dictyostelia</taxon>
        <taxon>Dictyosteliales</taxon>
        <taxon>Raperosteliaceae</taxon>
        <taxon>Tieghemostelium</taxon>
    </lineage>
</organism>
<protein>
    <recommendedName>
        <fullName evidence="14">Crossover junction endonuclease MUS81</fullName>
        <ecNumber evidence="14">3.1.22.-</ecNumber>
    </recommendedName>
</protein>
<dbReference type="SMART" id="SM00454">
    <property type="entry name" value="SAM"/>
    <property type="match status" value="1"/>
</dbReference>
<comment type="similarity">
    <text evidence="3 14">Belongs to the XPF family.</text>
</comment>
<dbReference type="CDD" id="cd20074">
    <property type="entry name" value="XPF_nuclease_Mus81"/>
    <property type="match status" value="1"/>
</dbReference>
<dbReference type="Gene3D" id="1.10.150.50">
    <property type="entry name" value="Transcription Factor, Ets-1"/>
    <property type="match status" value="1"/>
</dbReference>
<keyword evidence="6 14" id="KW-0255">Endonuclease</keyword>
<dbReference type="SMART" id="SM00891">
    <property type="entry name" value="ERCC4"/>
    <property type="match status" value="1"/>
</dbReference>
<dbReference type="GO" id="GO:0008821">
    <property type="term" value="F:crossover junction DNA endonuclease activity"/>
    <property type="evidence" value="ECO:0007669"/>
    <property type="project" value="UniProtKB-UniRule"/>
</dbReference>
<dbReference type="InParanoid" id="A0A151ZSK8"/>
<dbReference type="PANTHER" id="PTHR13451">
    <property type="entry name" value="CLASS II CROSSOVER JUNCTION ENDONUCLEASE MUS81"/>
    <property type="match status" value="1"/>
</dbReference>
<evidence type="ECO:0000313" key="18">
    <source>
        <dbReference type="EMBL" id="KYQ96919.1"/>
    </source>
</evidence>
<evidence type="ECO:0000256" key="6">
    <source>
        <dbReference type="ARBA" id="ARBA00022759"/>
    </source>
</evidence>
<evidence type="ECO:0000256" key="4">
    <source>
        <dbReference type="ARBA" id="ARBA00022722"/>
    </source>
</evidence>
<dbReference type="PANTHER" id="PTHR13451:SF0">
    <property type="entry name" value="CROSSOVER JUNCTION ENDONUCLEASE MUS81"/>
    <property type="match status" value="1"/>
</dbReference>
<dbReference type="FunCoup" id="A0A151ZSK8">
    <property type="interactions" value="22"/>
</dbReference>
<name>A0A151ZSK8_TIELA</name>
<evidence type="ECO:0000256" key="7">
    <source>
        <dbReference type="ARBA" id="ARBA00022763"/>
    </source>
</evidence>
<dbReference type="GO" id="GO:0031573">
    <property type="term" value="P:mitotic intra-S DNA damage checkpoint signaling"/>
    <property type="evidence" value="ECO:0007669"/>
    <property type="project" value="TreeGrafter"/>
</dbReference>
<dbReference type="SUPFAM" id="SSF47769">
    <property type="entry name" value="SAM/Pointed domain"/>
    <property type="match status" value="1"/>
</dbReference>
<dbReference type="AlphaFoldDB" id="A0A151ZSK8"/>
<evidence type="ECO:0000256" key="5">
    <source>
        <dbReference type="ARBA" id="ARBA00022723"/>
    </source>
</evidence>
<keyword evidence="7 14" id="KW-0227">DNA damage</keyword>
<dbReference type="Pfam" id="PF21136">
    <property type="entry name" value="WHD_MUS81"/>
    <property type="match status" value="1"/>
</dbReference>
<dbReference type="Pfam" id="PF07647">
    <property type="entry name" value="SAM_2"/>
    <property type="match status" value="1"/>
</dbReference>
<comment type="caution">
    <text evidence="18">The sequence shown here is derived from an EMBL/GenBank/DDBJ whole genome shotgun (WGS) entry which is preliminary data.</text>
</comment>
<dbReference type="InterPro" id="IPR007527">
    <property type="entry name" value="Znf_SWIM"/>
</dbReference>
<sequence length="816" mass="94581">MFNKPKGPHEFKFIIDELERKDKDRRSLGHFSYYRAAIESIKVYTGDLRRPENIQSLKGVGPEIKKEILKIIQDHDRGILNQSNAAHNNSDNVNNNNNNQMNSSSQNQIPIQIREYKVFDSVEMWLKSFDLDRYHEGLKKEGIDNFEDIKHIDTGLLEIAGVCPTGHKKKIMEKVNLYIEYLKYMESNPEAFQNSNSNNSGSTGSDKSNLELHISLLSGSWPIIPQAFIESKGSDFNKYLDYLHSNKIKTIECINNCIESKCESSVNPNLFYNVSIPYRNGYIEKSTCDCPFKSSIAWCKHRLVTVIVLYQFLSNDQNTTKDQGRIDIIYPPPLEGTPPSSPPMEKRGRVAKPRAKRKLTPEEYVPLYRRGAYAILMALEKESKKPVSKGFMEKNELCYEANTFCDSEFEAESKTCPQWKNIKKLIDEGLVRKEGKPHQYSLTQKGFSLVERKLIGRTSYDADDSDNGNDEGSTLFNTALVNDSLMHRSISDMDIDTTGYSNSSWRKDGNRDLMDLESMEQWSDSDKETTDIMLKHSIIGLKDIKDTLYSRDKVIVNEIVLLVDNREIKEKNNSMLLLASKLTNVKMEQRQLPIGDFAWVAKVHYIDDVHQSVFELMMDVIIERKTVPDLKASISDGRYKEQKFRLKKSQLTNIIYLIQRDRSDSEVMDQEILESYIQEIYVQDRFNVHFTDTAAATARYLVEMDKRLNQDPFKYLSHQRYADFEKIMQYDEKVSDIFAKQLLCFSGQLMRPHKAKAIIDFYSTPHQLVNAYNEIERKSQKESHLFTTITYNDKRVITQNLSKQLSEFYNDRNYTS</sequence>
<dbReference type="Gene3D" id="3.40.50.10130">
    <property type="match status" value="1"/>
</dbReference>
<comment type="subcellular location">
    <subcellularLocation>
        <location evidence="2 14">Nucleus</location>
    </subcellularLocation>
</comment>
<comment type="subunit">
    <text evidence="14">Interacts with EME1.</text>
</comment>
<dbReference type="GO" id="GO:0005634">
    <property type="term" value="C:nucleus"/>
    <property type="evidence" value="ECO:0007669"/>
    <property type="project" value="UniProtKB-SubCell"/>
</dbReference>
<dbReference type="SUPFAM" id="SSF52980">
    <property type="entry name" value="Restriction endonuclease-like"/>
    <property type="match status" value="1"/>
</dbReference>
<dbReference type="InterPro" id="IPR006166">
    <property type="entry name" value="ERCC4_domain"/>
</dbReference>
<keyword evidence="9 14" id="KW-0460">Magnesium</keyword>
<dbReference type="PROSITE" id="PS50105">
    <property type="entry name" value="SAM_DOMAIN"/>
    <property type="match status" value="1"/>
</dbReference>
<dbReference type="InterPro" id="IPR027421">
    <property type="entry name" value="DNA_pol_lamdba_lyase_dom_sf"/>
</dbReference>
<evidence type="ECO:0000259" key="17">
    <source>
        <dbReference type="PROSITE" id="PS50966"/>
    </source>
</evidence>
<dbReference type="PROSITE" id="PS50966">
    <property type="entry name" value="ZF_SWIM"/>
    <property type="match status" value="1"/>
</dbReference>
<evidence type="ECO:0000256" key="2">
    <source>
        <dbReference type="ARBA" id="ARBA00004123"/>
    </source>
</evidence>
<dbReference type="InterPro" id="IPR001660">
    <property type="entry name" value="SAM"/>
</dbReference>
<dbReference type="InterPro" id="IPR011335">
    <property type="entry name" value="Restrct_endonuc-II-like"/>
</dbReference>
<evidence type="ECO:0000256" key="12">
    <source>
        <dbReference type="ARBA" id="ARBA00023242"/>
    </source>
</evidence>
<feature type="domain" description="SWIM-type" evidence="17">
    <location>
        <begin position="272"/>
        <end position="310"/>
    </location>
</feature>
<dbReference type="Proteomes" id="UP000076078">
    <property type="component" value="Unassembled WGS sequence"/>
</dbReference>
<dbReference type="Gene3D" id="1.10.10.10">
    <property type="entry name" value="Winged helix-like DNA-binding domain superfamily/Winged helix DNA-binding domain"/>
    <property type="match status" value="1"/>
</dbReference>
<evidence type="ECO:0000256" key="11">
    <source>
        <dbReference type="ARBA" id="ARBA00023204"/>
    </source>
</evidence>
<keyword evidence="8 14" id="KW-0378">Hydrolase</keyword>
<dbReference type="Gene3D" id="1.10.150.110">
    <property type="entry name" value="DNA polymerase beta, N-terminal domain-like"/>
    <property type="match status" value="1"/>
</dbReference>
<accession>A0A151ZSK8</accession>
<dbReference type="OrthoDB" id="5963188at2759"/>
<dbReference type="InterPro" id="IPR033309">
    <property type="entry name" value="Mus81"/>
</dbReference>
<comment type="function">
    <text evidence="14">Interacts with EME1 to form a DNA structure-specific endonuclease with substrate preference for branched DNA structures with a 5'-end at the branch nick. Typical substrates include 3'-flap structures, D-loops, replication forks and nicked Holliday junctions. May be required in mitosis for the processing of stalled or collapsed replication fork intermediates. May be required in meiosis for the repair of meiosis-specific double strand breaks subsequent to single-end invasion (SEI).</text>
</comment>
<dbReference type="GO" id="GO:0048257">
    <property type="term" value="F:3'-flap endonuclease activity"/>
    <property type="evidence" value="ECO:0007669"/>
    <property type="project" value="TreeGrafter"/>
</dbReference>
<dbReference type="GO" id="GO:0006308">
    <property type="term" value="P:DNA catabolic process"/>
    <property type="evidence" value="ECO:0007669"/>
    <property type="project" value="UniProtKB-UniRule"/>
</dbReference>
<keyword evidence="4 14" id="KW-0540">Nuclease</keyword>
<feature type="region of interest" description="Disordered" evidence="15">
    <location>
        <begin position="82"/>
        <end position="104"/>
    </location>
</feature>
<dbReference type="InterPro" id="IPR047416">
    <property type="entry name" value="XPF_nuclease_Mus81"/>
</dbReference>
<dbReference type="GO" id="GO:0003677">
    <property type="term" value="F:DNA binding"/>
    <property type="evidence" value="ECO:0007669"/>
    <property type="project" value="UniProtKB-UniRule"/>
</dbReference>
<keyword evidence="13" id="KW-0863">Zinc-finger</keyword>
<dbReference type="STRING" id="361077.A0A151ZSK8"/>
<proteinExistence type="inferred from homology"/>